<proteinExistence type="inferred from homology"/>
<evidence type="ECO:0000256" key="3">
    <source>
        <dbReference type="ARBA" id="ARBA00022801"/>
    </source>
</evidence>
<dbReference type="InterPro" id="IPR003293">
    <property type="entry name" value="Nudix_hydrolase6-like"/>
</dbReference>
<gene>
    <name evidence="5" type="ORF">Tsubulata_023496</name>
</gene>
<dbReference type="InterPro" id="IPR000086">
    <property type="entry name" value="NUDIX_hydrolase_dom"/>
</dbReference>
<evidence type="ECO:0000256" key="2">
    <source>
        <dbReference type="ARBA" id="ARBA00022723"/>
    </source>
</evidence>
<dbReference type="EMBL" id="JAKUCV010000850">
    <property type="protein sequence ID" value="KAJ4848648.1"/>
    <property type="molecule type" value="Genomic_DNA"/>
</dbReference>
<dbReference type="PROSITE" id="PS00893">
    <property type="entry name" value="NUDIX_BOX"/>
    <property type="match status" value="1"/>
</dbReference>
<dbReference type="FunFam" id="3.40.630.30:FF:000016">
    <property type="entry name" value="nudix hydrolase 2"/>
    <property type="match status" value="1"/>
</dbReference>
<feature type="domain" description="Nudix hydrolase" evidence="4">
    <location>
        <begin position="196"/>
        <end position="327"/>
    </location>
</feature>
<keyword evidence="6" id="KW-1185">Reference proteome</keyword>
<dbReference type="FunFam" id="3.90.79.10:FF:000015">
    <property type="entry name" value="Nudix hydrolase 8"/>
    <property type="match status" value="1"/>
</dbReference>
<protein>
    <recommendedName>
        <fullName evidence="4">Nudix hydrolase domain-containing protein</fullName>
    </recommendedName>
</protein>
<dbReference type="SUPFAM" id="SSF55811">
    <property type="entry name" value="Nudix"/>
    <property type="match status" value="1"/>
</dbReference>
<name>A0A9Q0GFF6_9ROSI</name>
<dbReference type="CDD" id="cd04670">
    <property type="entry name" value="NUDIX_ASFGF2_Nudt6"/>
    <property type="match status" value="1"/>
</dbReference>
<keyword evidence="3" id="KW-0378">Hydrolase</keyword>
<dbReference type="PANTHER" id="PTHR13994">
    <property type="entry name" value="NUDIX HYDROLASE RELATED"/>
    <property type="match status" value="1"/>
</dbReference>
<evidence type="ECO:0000256" key="1">
    <source>
        <dbReference type="ARBA" id="ARBA00005582"/>
    </source>
</evidence>
<evidence type="ECO:0000313" key="5">
    <source>
        <dbReference type="EMBL" id="KAJ4848648.1"/>
    </source>
</evidence>
<dbReference type="GO" id="GO:0035529">
    <property type="term" value="F:NADH pyrophosphatase activity"/>
    <property type="evidence" value="ECO:0007669"/>
    <property type="project" value="TreeGrafter"/>
</dbReference>
<dbReference type="GO" id="GO:0047631">
    <property type="term" value="F:ADP-ribose diphosphatase activity"/>
    <property type="evidence" value="ECO:0007669"/>
    <property type="project" value="TreeGrafter"/>
</dbReference>
<dbReference type="Pfam" id="PF00293">
    <property type="entry name" value="NUDIX"/>
    <property type="match status" value="1"/>
</dbReference>
<evidence type="ECO:0000259" key="4">
    <source>
        <dbReference type="PROSITE" id="PS51462"/>
    </source>
</evidence>
<dbReference type="Proteomes" id="UP001141552">
    <property type="component" value="Unassembled WGS sequence"/>
</dbReference>
<dbReference type="Gene3D" id="3.90.79.10">
    <property type="entry name" value="Nucleoside Triphosphate Pyrophosphohydrolase"/>
    <property type="match status" value="1"/>
</dbReference>
<dbReference type="AlphaFoldDB" id="A0A9Q0GFF6"/>
<dbReference type="GO" id="GO:0051287">
    <property type="term" value="F:NAD binding"/>
    <property type="evidence" value="ECO:0007669"/>
    <property type="project" value="TreeGrafter"/>
</dbReference>
<evidence type="ECO:0000313" key="6">
    <source>
        <dbReference type="Proteomes" id="UP001141552"/>
    </source>
</evidence>
<dbReference type="InterPro" id="IPR040618">
    <property type="entry name" value="Pre-Nudix"/>
</dbReference>
<dbReference type="PRINTS" id="PR01356">
    <property type="entry name" value="GFGPROTEIN"/>
</dbReference>
<dbReference type="OrthoDB" id="447842at2759"/>
<comment type="similarity">
    <text evidence="1">Belongs to the Nudix hydrolase family.</text>
</comment>
<keyword evidence="2" id="KW-0479">Metal-binding</keyword>
<dbReference type="Gene3D" id="3.40.630.30">
    <property type="match status" value="1"/>
</dbReference>
<dbReference type="Pfam" id="PF18290">
    <property type="entry name" value="Nudix_hydro"/>
    <property type="match status" value="1"/>
</dbReference>
<dbReference type="GO" id="GO:0046872">
    <property type="term" value="F:metal ion binding"/>
    <property type="evidence" value="ECO:0007669"/>
    <property type="project" value="UniProtKB-KW"/>
</dbReference>
<reference evidence="5" key="1">
    <citation type="submission" date="2022-02" db="EMBL/GenBank/DDBJ databases">
        <authorList>
            <person name="Henning P.M."/>
            <person name="McCubbin A.G."/>
            <person name="Shore J.S."/>
        </authorList>
    </citation>
    <scope>NUCLEOTIDE SEQUENCE</scope>
    <source>
        <strain evidence="5">F60SS</strain>
        <tissue evidence="5">Leaves</tissue>
    </source>
</reference>
<comment type="caution">
    <text evidence="5">The sequence shown here is derived from an EMBL/GenBank/DDBJ whole genome shotgun (WGS) entry which is preliminary data.</text>
</comment>
<accession>A0A9Q0GFF6</accession>
<organism evidence="5 6">
    <name type="scientific">Turnera subulata</name>
    <dbReference type="NCBI Taxonomy" id="218843"/>
    <lineage>
        <taxon>Eukaryota</taxon>
        <taxon>Viridiplantae</taxon>
        <taxon>Streptophyta</taxon>
        <taxon>Embryophyta</taxon>
        <taxon>Tracheophyta</taxon>
        <taxon>Spermatophyta</taxon>
        <taxon>Magnoliopsida</taxon>
        <taxon>eudicotyledons</taxon>
        <taxon>Gunneridae</taxon>
        <taxon>Pentapetalae</taxon>
        <taxon>rosids</taxon>
        <taxon>fabids</taxon>
        <taxon>Malpighiales</taxon>
        <taxon>Passifloraceae</taxon>
        <taxon>Turnera</taxon>
    </lineage>
</organism>
<reference evidence="5" key="2">
    <citation type="journal article" date="2023" name="Plants (Basel)">
        <title>Annotation of the Turnera subulata (Passifloraceae) Draft Genome Reveals the S-Locus Evolved after the Divergence of Turneroideae from Passifloroideae in a Stepwise Manner.</title>
        <authorList>
            <person name="Henning P.M."/>
            <person name="Roalson E.H."/>
            <person name="Mir W."/>
            <person name="McCubbin A.G."/>
            <person name="Shore J.S."/>
        </authorList>
    </citation>
    <scope>NUCLEOTIDE SEQUENCE</scope>
    <source>
        <strain evidence="5">F60SS</strain>
    </source>
</reference>
<dbReference type="PANTHER" id="PTHR13994:SF13">
    <property type="entry name" value="FI03680P"/>
    <property type="match status" value="1"/>
</dbReference>
<dbReference type="PROSITE" id="PS51462">
    <property type="entry name" value="NUDIX"/>
    <property type="match status" value="1"/>
</dbReference>
<dbReference type="InterPro" id="IPR015797">
    <property type="entry name" value="NUDIX_hydrolase-like_dom_sf"/>
</dbReference>
<sequence>MMELKLFDCKSLSSSSEVSLMAAKTHSSSFSSFRQAVGVRFSPEFSSCRGVVAKASWRTSNGSYISQKSSTSVNEEKIVPDCSFFGFHGTNVASSRHFSRSNKLLDASDDEYGGVVIDPERLPANPDAFGSMLSFSLSQWKLKGKKGIWLKLPVERSELVPVAVKEGFEYHHAERGYLMLTHWIPEGPCLLPANASHQVGVGGFVINDNMEVLVVQEKFCAPSSDGLWKIPTGFILESEEIYSGAVREVKEETGVDTDFLEVIAFRHAHNLAFDKSDLFFVCMLKPLSTQINVDDHEIQAAKWMPLVEFVEQPLIKEDGLFRKIIDICIARLGKHYCGLLPHQVVSKFDGRPSCLYYNVVSSQDETCAGN</sequence>
<dbReference type="InterPro" id="IPR020084">
    <property type="entry name" value="NUDIX_hydrolase_CS"/>
</dbReference>